<keyword evidence="5" id="KW-1185">Reference proteome</keyword>
<evidence type="ECO:0000256" key="1">
    <source>
        <dbReference type="ARBA" id="ARBA00007457"/>
    </source>
</evidence>
<organism evidence="4">
    <name type="scientific">Sipha flava</name>
    <name type="common">yellow sugarcane aphid</name>
    <dbReference type="NCBI Taxonomy" id="143950"/>
    <lineage>
        <taxon>Eukaryota</taxon>
        <taxon>Metazoa</taxon>
        <taxon>Ecdysozoa</taxon>
        <taxon>Arthropoda</taxon>
        <taxon>Hexapoda</taxon>
        <taxon>Insecta</taxon>
        <taxon>Pterygota</taxon>
        <taxon>Neoptera</taxon>
        <taxon>Paraneoptera</taxon>
        <taxon>Hemiptera</taxon>
        <taxon>Sternorrhyncha</taxon>
        <taxon>Aphidomorpha</taxon>
        <taxon>Aphidoidea</taxon>
        <taxon>Aphididae</taxon>
        <taxon>Sipha</taxon>
    </lineage>
</organism>
<dbReference type="GO" id="GO:0016020">
    <property type="term" value="C:membrane"/>
    <property type="evidence" value="ECO:0007669"/>
    <property type="project" value="InterPro"/>
</dbReference>
<dbReference type="Gene3D" id="1.20.58.70">
    <property type="match status" value="1"/>
</dbReference>
<dbReference type="EMBL" id="GGMS01012863">
    <property type="protein sequence ID" value="MBY82066.1"/>
    <property type="molecule type" value="Transcribed_RNA"/>
</dbReference>
<name>A0A2S2QWE3_9HEMI</name>
<dbReference type="GO" id="GO:0016192">
    <property type="term" value="P:vesicle-mediated transport"/>
    <property type="evidence" value="ECO:0007669"/>
    <property type="project" value="InterPro"/>
</dbReference>
<evidence type="ECO:0000313" key="6">
    <source>
        <dbReference type="RefSeq" id="XP_025408850.1"/>
    </source>
</evidence>
<comment type="similarity">
    <text evidence="1">Belongs to the RGS7BP/RGS9BP family.</text>
</comment>
<evidence type="ECO:0000313" key="4">
    <source>
        <dbReference type="EMBL" id="MBY82066.1"/>
    </source>
</evidence>
<dbReference type="Proteomes" id="UP000694846">
    <property type="component" value="Unplaced"/>
</dbReference>
<dbReference type="GeneID" id="112682463"/>
<accession>A0A2S2QWE3</accession>
<protein>
    <submittedName>
        <fullName evidence="6">Uncharacterized protein LOC112682463 isoform X1</fullName>
    </submittedName>
</protein>
<dbReference type="InterPro" id="IPR006011">
    <property type="entry name" value="Syntaxin_N"/>
</dbReference>
<keyword evidence="2" id="KW-0734">Signal transduction inhibitor</keyword>
<dbReference type="InterPro" id="IPR026512">
    <property type="entry name" value="RGS7BP/RGS9BP"/>
</dbReference>
<dbReference type="GO" id="GO:0009968">
    <property type="term" value="P:negative regulation of signal transduction"/>
    <property type="evidence" value="ECO:0007669"/>
    <property type="project" value="UniProtKB-KW"/>
</dbReference>
<gene>
    <name evidence="6" type="primary">LOC112682463</name>
    <name evidence="4" type="ORF">g.71307</name>
</gene>
<dbReference type="AlphaFoldDB" id="A0A2S2QWE3"/>
<reference evidence="6" key="2">
    <citation type="submission" date="2025-04" db="UniProtKB">
        <authorList>
            <consortium name="RefSeq"/>
        </authorList>
    </citation>
    <scope>IDENTIFICATION</scope>
    <source>
        <tissue evidence="6">Whole body</tissue>
    </source>
</reference>
<evidence type="ECO:0000313" key="5">
    <source>
        <dbReference type="Proteomes" id="UP000694846"/>
    </source>
</evidence>
<evidence type="ECO:0000256" key="2">
    <source>
        <dbReference type="ARBA" id="ARBA00022700"/>
    </source>
</evidence>
<dbReference type="OrthoDB" id="9876293at2759"/>
<dbReference type="PANTHER" id="PTHR21029">
    <property type="entry name" value="R-SEVEN BINDING PROTEIN (R7BP) HOMOLOG"/>
    <property type="match status" value="1"/>
</dbReference>
<dbReference type="Pfam" id="PF14523">
    <property type="entry name" value="Syntaxin_2"/>
    <property type="match status" value="1"/>
</dbReference>
<dbReference type="InterPro" id="IPR010989">
    <property type="entry name" value="SNARE"/>
</dbReference>
<reference evidence="4" key="1">
    <citation type="submission" date="2018-04" db="EMBL/GenBank/DDBJ databases">
        <title>Transcriptome assembly of Sipha flava.</title>
        <authorList>
            <person name="Scully E.D."/>
            <person name="Geib S.M."/>
            <person name="Palmer N.A."/>
            <person name="Koch K."/>
            <person name="Bradshaw J."/>
            <person name="Heng-Moss T."/>
            <person name="Sarath G."/>
        </authorList>
    </citation>
    <scope>NUCLEOTIDE SEQUENCE</scope>
</reference>
<sequence>MATPVHSPESDNVYEKAYSLVVEINSQVAQFRELLVHIGTARDSPETREKIRKLRRGCVDTCKHTSQLLIPQMRGTNLDSSLLDHPELALLFYLCQMMLRELGKCSRLVQLIPMDMTGYFENRAGPSNIGNVISQILLCKQIQPDFNQEEVCSIAKDSQDLAKLIQDMQEFLPQQDTAAEKNAALEPENSKWKRKGRRNSIYTNVSSCCCFCRPTYL</sequence>
<dbReference type="RefSeq" id="XP_025408850.1">
    <property type="nucleotide sequence ID" value="XM_025553065.1"/>
</dbReference>
<evidence type="ECO:0000259" key="3">
    <source>
        <dbReference type="Pfam" id="PF14523"/>
    </source>
</evidence>
<proteinExistence type="inferred from homology"/>
<dbReference type="SUPFAM" id="SSF47661">
    <property type="entry name" value="t-snare proteins"/>
    <property type="match status" value="1"/>
</dbReference>
<feature type="domain" description="Syntaxin N-terminal" evidence="3">
    <location>
        <begin position="19"/>
        <end position="69"/>
    </location>
</feature>